<name>A0A0R1LI29_9LACO</name>
<dbReference type="RefSeq" id="WP_057802546.1">
    <property type="nucleotide sequence ID" value="NZ_AZDV01000015.1"/>
</dbReference>
<evidence type="ECO:0000256" key="1">
    <source>
        <dbReference type="ARBA" id="ARBA00023004"/>
    </source>
</evidence>
<organism evidence="3 4">
    <name type="scientific">Levilactobacillus acidifarinae DSM 19394 = JCM 15949</name>
    <dbReference type="NCBI Taxonomy" id="1423715"/>
    <lineage>
        <taxon>Bacteria</taxon>
        <taxon>Bacillati</taxon>
        <taxon>Bacillota</taxon>
        <taxon>Bacilli</taxon>
        <taxon>Lactobacillales</taxon>
        <taxon>Lactobacillaceae</taxon>
        <taxon>Levilactobacillus</taxon>
    </lineage>
</organism>
<dbReference type="OrthoDB" id="9811076at2"/>
<dbReference type="PATRIC" id="fig|1423715.3.peg.1636"/>
<accession>A0A0R1LI29</accession>
<dbReference type="Gene3D" id="2.30.30.90">
    <property type="match status" value="1"/>
</dbReference>
<protein>
    <recommendedName>
        <fullName evidence="2">Ferrous iron transporter FeoA-like domain-containing protein</fullName>
    </recommendedName>
</protein>
<feature type="domain" description="Ferrous iron transporter FeoA-like" evidence="2">
    <location>
        <begin position="2"/>
        <end position="75"/>
    </location>
</feature>
<keyword evidence="4" id="KW-1185">Reference proteome</keyword>
<dbReference type="EMBL" id="AZDV01000015">
    <property type="protein sequence ID" value="KRK95216.1"/>
    <property type="molecule type" value="Genomic_DNA"/>
</dbReference>
<reference evidence="3 4" key="1">
    <citation type="journal article" date="2015" name="Genome Announc.">
        <title>Expanding the biotechnology potential of lactobacilli through comparative genomics of 213 strains and associated genera.</title>
        <authorList>
            <person name="Sun Z."/>
            <person name="Harris H.M."/>
            <person name="McCann A."/>
            <person name="Guo C."/>
            <person name="Argimon S."/>
            <person name="Zhang W."/>
            <person name="Yang X."/>
            <person name="Jeffery I.B."/>
            <person name="Cooney J.C."/>
            <person name="Kagawa T.F."/>
            <person name="Liu W."/>
            <person name="Song Y."/>
            <person name="Salvetti E."/>
            <person name="Wrobel A."/>
            <person name="Rasinkangas P."/>
            <person name="Parkhill J."/>
            <person name="Rea M.C."/>
            <person name="O'Sullivan O."/>
            <person name="Ritari J."/>
            <person name="Douillard F.P."/>
            <person name="Paul Ross R."/>
            <person name="Yang R."/>
            <person name="Briner A.E."/>
            <person name="Felis G.E."/>
            <person name="de Vos W.M."/>
            <person name="Barrangou R."/>
            <person name="Klaenhammer T.R."/>
            <person name="Caufield P.W."/>
            <person name="Cui Y."/>
            <person name="Zhang H."/>
            <person name="O'Toole P.W."/>
        </authorList>
    </citation>
    <scope>NUCLEOTIDE SEQUENCE [LARGE SCALE GENOMIC DNA]</scope>
    <source>
        <strain evidence="3 4">DSM 19394</strain>
    </source>
</reference>
<dbReference type="Pfam" id="PF04023">
    <property type="entry name" value="FeoA"/>
    <property type="match status" value="1"/>
</dbReference>
<evidence type="ECO:0000313" key="4">
    <source>
        <dbReference type="Proteomes" id="UP000051955"/>
    </source>
</evidence>
<dbReference type="Proteomes" id="UP000051955">
    <property type="component" value="Unassembled WGS sequence"/>
</dbReference>
<sequence>MQLLSDNAYRSQFTVRTMDQIDELTTRQLHNLGIQTGSLINVVRFYPFHGPVVIQVDQQRIALRYRIYQQLVGGH</sequence>
<dbReference type="SUPFAM" id="SSF50037">
    <property type="entry name" value="C-terminal domain of transcriptional repressors"/>
    <property type="match status" value="1"/>
</dbReference>
<evidence type="ECO:0000313" key="3">
    <source>
        <dbReference type="EMBL" id="KRK95216.1"/>
    </source>
</evidence>
<comment type="caution">
    <text evidence="3">The sequence shown here is derived from an EMBL/GenBank/DDBJ whole genome shotgun (WGS) entry which is preliminary data.</text>
</comment>
<dbReference type="InterPro" id="IPR038157">
    <property type="entry name" value="FeoA_core_dom"/>
</dbReference>
<dbReference type="STRING" id="1423715.FD25_GL001599"/>
<keyword evidence="1" id="KW-0408">Iron</keyword>
<dbReference type="AlphaFoldDB" id="A0A0R1LI29"/>
<gene>
    <name evidence="3" type="ORF">FD25_GL001599</name>
</gene>
<dbReference type="SMART" id="SM00899">
    <property type="entry name" value="FeoA"/>
    <property type="match status" value="1"/>
</dbReference>
<dbReference type="InterPro" id="IPR008988">
    <property type="entry name" value="Transcriptional_repressor_C"/>
</dbReference>
<proteinExistence type="predicted"/>
<evidence type="ECO:0000259" key="2">
    <source>
        <dbReference type="SMART" id="SM00899"/>
    </source>
</evidence>
<dbReference type="InterPro" id="IPR007167">
    <property type="entry name" value="Fe-transptr_FeoA-like"/>
</dbReference>
<dbReference type="GO" id="GO:0046914">
    <property type="term" value="F:transition metal ion binding"/>
    <property type="evidence" value="ECO:0007669"/>
    <property type="project" value="InterPro"/>
</dbReference>